<dbReference type="AlphaFoldDB" id="A0A175R7P9"/>
<keyword evidence="1" id="KW-0472">Membrane</keyword>
<organism evidence="2 3">
    <name type="scientific">Aureimonas ureilytica</name>
    <dbReference type="NCBI Taxonomy" id="401562"/>
    <lineage>
        <taxon>Bacteria</taxon>
        <taxon>Pseudomonadati</taxon>
        <taxon>Pseudomonadota</taxon>
        <taxon>Alphaproteobacteria</taxon>
        <taxon>Hyphomicrobiales</taxon>
        <taxon>Aurantimonadaceae</taxon>
        <taxon>Aureimonas</taxon>
    </lineage>
</organism>
<gene>
    <name evidence="2" type="ORF">NS226_15490</name>
</gene>
<feature type="transmembrane region" description="Helical" evidence="1">
    <location>
        <begin position="59"/>
        <end position="78"/>
    </location>
</feature>
<dbReference type="EMBL" id="LDPZ01000033">
    <property type="protein sequence ID" value="KTQ91797.1"/>
    <property type="molecule type" value="Genomic_DNA"/>
</dbReference>
<feature type="transmembrane region" description="Helical" evidence="1">
    <location>
        <begin position="84"/>
        <end position="102"/>
    </location>
</feature>
<evidence type="ECO:0000313" key="3">
    <source>
        <dbReference type="Proteomes" id="UP000078272"/>
    </source>
</evidence>
<protein>
    <submittedName>
        <fullName evidence="2">Uncharacterized protein</fullName>
    </submittedName>
</protein>
<evidence type="ECO:0000313" key="2">
    <source>
        <dbReference type="EMBL" id="KTQ91797.1"/>
    </source>
</evidence>
<reference evidence="2 3" key="1">
    <citation type="journal article" date="2016" name="Front. Microbiol.">
        <title>Genomic Resource of Rice Seed Associated Bacteria.</title>
        <authorList>
            <person name="Midha S."/>
            <person name="Bansal K."/>
            <person name="Sharma S."/>
            <person name="Kumar N."/>
            <person name="Patil P.P."/>
            <person name="Chaudhry V."/>
            <person name="Patil P.B."/>
        </authorList>
    </citation>
    <scope>NUCLEOTIDE SEQUENCE [LARGE SCALE GENOMIC DNA]</scope>
    <source>
        <strain evidence="2 3">NS226</strain>
    </source>
</reference>
<comment type="caution">
    <text evidence="2">The sequence shown here is derived from an EMBL/GenBank/DDBJ whole genome shotgun (WGS) entry which is preliminary data.</text>
</comment>
<dbReference type="PATRIC" id="fig|401562.3.peg.2806"/>
<keyword evidence="1" id="KW-0812">Transmembrane</keyword>
<dbReference type="Proteomes" id="UP000078272">
    <property type="component" value="Unassembled WGS sequence"/>
</dbReference>
<sequence length="208" mass="21292">MSRCRVGRSLLVIGALWSGAGLLSATDAPALQAFGLGLAFPGGGFSLCGGLGSQIDTTALGMGGAVAATFGLALFLWFATGNLFAPPLVWLASAIGAAAYAVTHGCLSAESAWLPALGLASGIALAGLGVSYRRPYAGPPAPIPPAKLWHGLPAAPEPSLPPDLSDSDLARLRFLLDRALQPLDSFDGFERLDPFQSAALRYQLQFAG</sequence>
<feature type="transmembrane region" description="Helical" evidence="1">
    <location>
        <begin position="114"/>
        <end position="132"/>
    </location>
</feature>
<name>A0A175R7P9_9HYPH</name>
<evidence type="ECO:0000256" key="1">
    <source>
        <dbReference type="SAM" id="Phobius"/>
    </source>
</evidence>
<keyword evidence="1" id="KW-1133">Transmembrane helix</keyword>
<accession>A0A175R7P9</accession>
<feature type="transmembrane region" description="Helical" evidence="1">
    <location>
        <begin position="35"/>
        <end position="52"/>
    </location>
</feature>
<proteinExistence type="predicted"/>